<evidence type="ECO:0000313" key="1">
    <source>
        <dbReference type="EMBL" id="MFB9520296.1"/>
    </source>
</evidence>
<organism evidence="1 2">
    <name type="scientific">Streptomyces cremeus</name>
    <dbReference type="NCBI Taxonomy" id="66881"/>
    <lineage>
        <taxon>Bacteria</taxon>
        <taxon>Bacillati</taxon>
        <taxon>Actinomycetota</taxon>
        <taxon>Actinomycetes</taxon>
        <taxon>Kitasatosporales</taxon>
        <taxon>Streptomycetaceae</taxon>
        <taxon>Streptomyces</taxon>
    </lineage>
</organism>
<dbReference type="RefSeq" id="WP_345227648.1">
    <property type="nucleotide sequence ID" value="NZ_BAAAXE010000014.1"/>
</dbReference>
<dbReference type="SUPFAM" id="SSF52799">
    <property type="entry name" value="(Phosphotyrosine protein) phosphatases II"/>
    <property type="match status" value="1"/>
</dbReference>
<protein>
    <submittedName>
        <fullName evidence="1">Protein phosphatase</fullName>
    </submittedName>
</protein>
<sequence length="148" mass="16323">MIEPDTAAPWDVADPGVLRLPSGRLVRGRGLRRSMPPGTTPTYAIYLLGKQPPAVAWEAAWLRWPDFRLPADRAEARRLLTGAWDRAGTDRVELACEGGRGRTGTALACLAVLDGVPAAEAVDFVRAHYDLRAVETPWQKRYVRNFTA</sequence>
<dbReference type="Gene3D" id="3.90.190.10">
    <property type="entry name" value="Protein tyrosine phosphatase superfamily"/>
    <property type="match status" value="1"/>
</dbReference>
<dbReference type="Proteomes" id="UP001589718">
    <property type="component" value="Unassembled WGS sequence"/>
</dbReference>
<dbReference type="EMBL" id="JBHMCR010000005">
    <property type="protein sequence ID" value="MFB9520296.1"/>
    <property type="molecule type" value="Genomic_DNA"/>
</dbReference>
<proteinExistence type="predicted"/>
<keyword evidence="2" id="KW-1185">Reference proteome</keyword>
<dbReference type="InterPro" id="IPR029021">
    <property type="entry name" value="Prot-tyrosine_phosphatase-like"/>
</dbReference>
<gene>
    <name evidence="1" type="ORF">ACFFTU_10095</name>
</gene>
<reference evidence="1 2" key="1">
    <citation type="submission" date="2024-09" db="EMBL/GenBank/DDBJ databases">
        <authorList>
            <person name="Sun Q."/>
            <person name="Mori K."/>
        </authorList>
    </citation>
    <scope>NUCLEOTIDE SEQUENCE [LARGE SCALE GENOMIC DNA]</scope>
    <source>
        <strain evidence="1 2">JCM 4362</strain>
    </source>
</reference>
<comment type="caution">
    <text evidence="1">The sequence shown here is derived from an EMBL/GenBank/DDBJ whole genome shotgun (WGS) entry which is preliminary data.</text>
</comment>
<accession>A0ABV5PAR6</accession>
<name>A0ABV5PAR6_STRCM</name>
<evidence type="ECO:0000313" key="2">
    <source>
        <dbReference type="Proteomes" id="UP001589718"/>
    </source>
</evidence>